<feature type="region of interest" description="Disordered" evidence="1">
    <location>
        <begin position="201"/>
        <end position="382"/>
    </location>
</feature>
<evidence type="ECO:0000313" key="3">
    <source>
        <dbReference type="Proteomes" id="UP000774326"/>
    </source>
</evidence>
<name>A0A9P8TJ37_WICPI</name>
<feature type="compositionally biased region" description="Basic and acidic residues" evidence="1">
    <location>
        <begin position="64"/>
        <end position="79"/>
    </location>
</feature>
<feature type="compositionally biased region" description="Acidic residues" evidence="1">
    <location>
        <begin position="156"/>
        <end position="168"/>
    </location>
</feature>
<feature type="compositionally biased region" description="Basic and acidic residues" evidence="1">
    <location>
        <begin position="232"/>
        <end position="243"/>
    </location>
</feature>
<keyword evidence="3" id="KW-1185">Reference proteome</keyword>
<feature type="compositionally biased region" description="Basic and acidic residues" evidence="1">
    <location>
        <begin position="118"/>
        <end position="155"/>
    </location>
</feature>
<feature type="compositionally biased region" description="Polar residues" evidence="1">
    <location>
        <begin position="84"/>
        <end position="97"/>
    </location>
</feature>
<protein>
    <submittedName>
        <fullName evidence="2">Uncharacterized protein</fullName>
    </submittedName>
</protein>
<feature type="compositionally biased region" description="Polar residues" evidence="1">
    <location>
        <begin position="104"/>
        <end position="117"/>
    </location>
</feature>
<dbReference type="AlphaFoldDB" id="A0A9P8TJ37"/>
<reference evidence="2" key="2">
    <citation type="submission" date="2021-01" db="EMBL/GenBank/DDBJ databases">
        <authorList>
            <person name="Schikora-Tamarit M.A."/>
        </authorList>
    </citation>
    <scope>NUCLEOTIDE SEQUENCE</scope>
    <source>
        <strain evidence="2">CBS2887</strain>
    </source>
</reference>
<feature type="compositionally biased region" description="Polar residues" evidence="1">
    <location>
        <begin position="311"/>
        <end position="329"/>
    </location>
</feature>
<dbReference type="Proteomes" id="UP000774326">
    <property type="component" value="Unassembled WGS sequence"/>
</dbReference>
<accession>A0A9P8TJ37</accession>
<gene>
    <name evidence="2" type="ORF">WICPIJ_008169</name>
</gene>
<feature type="region of interest" description="Disordered" evidence="1">
    <location>
        <begin position="39"/>
        <end position="186"/>
    </location>
</feature>
<sequence length="409" mass="47467">MTGLASKWSTDATSQSKAAAEDEIARKKKELKELLRQKAINKANNISQKGQPLASKWAATTESSEERENVKAPAEETKKVPRLVQNSLNTAQNQTRTRQPKISAETSIQFAISTNALEEQHQRSDRERRDKTERERKLTEARRLEEEARRLKEEAEKESEEESEEGEESKELIEREIEYEREPPTAAGNILAARLGFSSACTPARTENVSRSRTASPEKKLNSNSLFGRIGALDKKQRDENKRIVQNINDQIREREDSEEADQVPEIRESRQQRQHNHTQSHREQTRPRGFSDHHNSDRVKTDSEFHKIVHNTTPNRSFLSRTDSSPLSNPVDKKRLAQIMNSRSEQEAAKREKEEIRKRREESRKEQEKQEVATKRAAEEEEMVRLRAEAEKNLEELMNKKWDWSEDL</sequence>
<feature type="compositionally biased region" description="Polar residues" evidence="1">
    <location>
        <begin position="201"/>
        <end position="215"/>
    </location>
</feature>
<feature type="compositionally biased region" description="Basic and acidic residues" evidence="1">
    <location>
        <begin position="169"/>
        <end position="183"/>
    </location>
</feature>
<feature type="region of interest" description="Disordered" evidence="1">
    <location>
        <begin position="1"/>
        <end position="23"/>
    </location>
</feature>
<feature type="compositionally biased region" description="Basic and acidic residues" evidence="1">
    <location>
        <begin position="281"/>
        <end position="308"/>
    </location>
</feature>
<evidence type="ECO:0000256" key="1">
    <source>
        <dbReference type="SAM" id="MobiDB-lite"/>
    </source>
</evidence>
<feature type="compositionally biased region" description="Basic and acidic residues" evidence="1">
    <location>
        <begin position="345"/>
        <end position="382"/>
    </location>
</feature>
<reference evidence="2" key="1">
    <citation type="journal article" date="2021" name="Open Biol.">
        <title>Shared evolutionary footprints suggest mitochondrial oxidative damage underlies multiple complex I losses in fungi.</title>
        <authorList>
            <person name="Schikora-Tamarit M.A."/>
            <person name="Marcet-Houben M."/>
            <person name="Nosek J."/>
            <person name="Gabaldon T."/>
        </authorList>
    </citation>
    <scope>NUCLEOTIDE SEQUENCE</scope>
    <source>
        <strain evidence="2">CBS2887</strain>
    </source>
</reference>
<comment type="caution">
    <text evidence="2">The sequence shown here is derived from an EMBL/GenBank/DDBJ whole genome shotgun (WGS) entry which is preliminary data.</text>
</comment>
<proteinExistence type="predicted"/>
<dbReference type="EMBL" id="JAEUBG010004690">
    <property type="protein sequence ID" value="KAH3680674.1"/>
    <property type="molecule type" value="Genomic_DNA"/>
</dbReference>
<organism evidence="2 3">
    <name type="scientific">Wickerhamomyces pijperi</name>
    <name type="common">Yeast</name>
    <name type="synonym">Pichia pijperi</name>
    <dbReference type="NCBI Taxonomy" id="599730"/>
    <lineage>
        <taxon>Eukaryota</taxon>
        <taxon>Fungi</taxon>
        <taxon>Dikarya</taxon>
        <taxon>Ascomycota</taxon>
        <taxon>Saccharomycotina</taxon>
        <taxon>Saccharomycetes</taxon>
        <taxon>Phaffomycetales</taxon>
        <taxon>Wickerhamomycetaceae</taxon>
        <taxon>Wickerhamomyces</taxon>
    </lineage>
</organism>
<feature type="compositionally biased region" description="Polar residues" evidence="1">
    <location>
        <begin position="7"/>
        <end position="17"/>
    </location>
</feature>
<evidence type="ECO:0000313" key="2">
    <source>
        <dbReference type="EMBL" id="KAH3680674.1"/>
    </source>
</evidence>